<name>A0A917A687_9RHOB</name>
<reference evidence="3" key="1">
    <citation type="journal article" date="2019" name="Int. J. Syst. Evol. Microbiol.">
        <title>The Global Catalogue of Microorganisms (GCM) 10K type strain sequencing project: providing services to taxonomists for standard genome sequencing and annotation.</title>
        <authorList>
            <consortium name="The Broad Institute Genomics Platform"/>
            <consortium name="The Broad Institute Genome Sequencing Center for Infectious Disease"/>
            <person name="Wu L."/>
            <person name="Ma J."/>
        </authorList>
    </citation>
    <scope>NUCLEOTIDE SEQUENCE [LARGE SCALE GENOMIC DNA]</scope>
    <source>
        <strain evidence="3">CGMCC 1.12664</strain>
    </source>
</reference>
<keyword evidence="1" id="KW-1133">Transmembrane helix</keyword>
<feature type="transmembrane region" description="Helical" evidence="1">
    <location>
        <begin position="40"/>
        <end position="61"/>
    </location>
</feature>
<gene>
    <name evidence="2" type="ORF">GCM10011360_16470</name>
</gene>
<evidence type="ECO:0000313" key="2">
    <source>
        <dbReference type="EMBL" id="GGE29043.1"/>
    </source>
</evidence>
<comment type="caution">
    <text evidence="2">The sequence shown here is derived from an EMBL/GenBank/DDBJ whole genome shotgun (WGS) entry which is preliminary data.</text>
</comment>
<feature type="transmembrane region" description="Helical" evidence="1">
    <location>
        <begin position="16"/>
        <end position="34"/>
    </location>
</feature>
<proteinExistence type="predicted"/>
<keyword evidence="3" id="KW-1185">Reference proteome</keyword>
<protein>
    <recommendedName>
        <fullName evidence="4">PH domain-containing protein</fullName>
    </recommendedName>
</protein>
<dbReference type="Proteomes" id="UP000612855">
    <property type="component" value="Unassembled WGS sequence"/>
</dbReference>
<evidence type="ECO:0000256" key="1">
    <source>
        <dbReference type="SAM" id="Phobius"/>
    </source>
</evidence>
<sequence length="161" mass="17116">MNDSLAELTVSPARRVFGVGVLAGLGVLLLRMALAGAGGSWLDAMVLVMGLASLAAAWAMYRATRHGLRLTGDGLFDADGTCLARADDILSVDRGTFAFKPSNGFLLRTATKQPRLWKPGLYWRMGRRIGVGGITRAAEAKLMADIIAVRLAERQAEQSAG</sequence>
<dbReference type="RefSeq" id="WP_229737482.1">
    <property type="nucleotide sequence ID" value="NZ_BMFJ01000001.1"/>
</dbReference>
<organism evidence="2 3">
    <name type="scientific">Primorskyibacter flagellatus</name>
    <dbReference type="NCBI Taxonomy" id="1387277"/>
    <lineage>
        <taxon>Bacteria</taxon>
        <taxon>Pseudomonadati</taxon>
        <taxon>Pseudomonadota</taxon>
        <taxon>Alphaproteobacteria</taxon>
        <taxon>Rhodobacterales</taxon>
        <taxon>Roseobacteraceae</taxon>
        <taxon>Primorskyibacter</taxon>
    </lineage>
</organism>
<accession>A0A917A687</accession>
<keyword evidence="1" id="KW-0472">Membrane</keyword>
<dbReference type="EMBL" id="BMFJ01000001">
    <property type="protein sequence ID" value="GGE29043.1"/>
    <property type="molecule type" value="Genomic_DNA"/>
</dbReference>
<evidence type="ECO:0000313" key="3">
    <source>
        <dbReference type="Proteomes" id="UP000612855"/>
    </source>
</evidence>
<dbReference type="AlphaFoldDB" id="A0A917A687"/>
<evidence type="ECO:0008006" key="4">
    <source>
        <dbReference type="Google" id="ProtNLM"/>
    </source>
</evidence>
<keyword evidence="1" id="KW-0812">Transmembrane</keyword>